<keyword evidence="1" id="KW-0813">Transport</keyword>
<dbReference type="AlphaFoldDB" id="A0A2U2BBC1"/>
<dbReference type="NCBIfam" id="TIGR04057">
    <property type="entry name" value="SusC_RagA_signa"/>
    <property type="match status" value="1"/>
</dbReference>
<dbReference type="NCBIfam" id="TIGR04056">
    <property type="entry name" value="OMP_RagA_SusC"/>
    <property type="match status" value="1"/>
</dbReference>
<dbReference type="Gene3D" id="2.60.40.1120">
    <property type="entry name" value="Carboxypeptidase-like, regulatory domain"/>
    <property type="match status" value="1"/>
</dbReference>
<comment type="similarity">
    <text evidence="1">Belongs to the TonB-dependent receptor family.</text>
</comment>
<dbReference type="Gene3D" id="2.170.130.10">
    <property type="entry name" value="TonB-dependent receptor, plug domain"/>
    <property type="match status" value="1"/>
</dbReference>
<proteinExistence type="inferred from homology"/>
<name>A0A2U2BBC1_9BACT</name>
<organism evidence="3 4">
    <name type="scientific">Marinilabilia rubra</name>
    <dbReference type="NCBI Taxonomy" id="2162893"/>
    <lineage>
        <taxon>Bacteria</taxon>
        <taxon>Pseudomonadati</taxon>
        <taxon>Bacteroidota</taxon>
        <taxon>Bacteroidia</taxon>
        <taxon>Marinilabiliales</taxon>
        <taxon>Marinilabiliaceae</taxon>
        <taxon>Marinilabilia</taxon>
    </lineage>
</organism>
<dbReference type="Proteomes" id="UP000244956">
    <property type="component" value="Unassembled WGS sequence"/>
</dbReference>
<accession>A0A2U2BBC1</accession>
<keyword evidence="4" id="KW-1185">Reference proteome</keyword>
<dbReference type="Pfam" id="PF13715">
    <property type="entry name" value="CarbopepD_reg_2"/>
    <property type="match status" value="1"/>
</dbReference>
<sequence>MRNSLLISIVLLFLLNIQVYSQSIDVSGVVKDETGTTMPGATVAIKGTSQGTITDMDGRFALSVPGSESVLRISFVGYEPKEIRVGDQRSFEINMDNTMSLDEVVVVGFGTQKRANATGAVNTIDTEALESRPITNVADGLQGVIAGLNITNDMGGAPGQEMNINIRGLGTIDEGSSSSPLVLIDGMEGSLSSVNPNDIESISVLKDAASAAIYGSRAPFGVILITTKSGDKKEELNYSSNVRFESPINVPDPVDSYTYALMINDAFINSGQSAQFGQAQLSKILAYQNGELDYATEPHPTQNIWLSGQQAYGNTNWYDIHLKDVVTSQEHNLSLSGGKENISYYFSANYLKENGMFTYADDYFRRLSVNGKVNLTLLEKLTLNWNTRLVNTENDKPSALNALFFHNLGRRAPLTPLYLPNGEYSPGSLIPALTNGGRNVLDNQIVYNQAKLTFEPVTDWKIYAEIGSRLENPRESRQFKKLSQTLPDGSQEYFQVLEGVIDRTEVRSNGTFRRQPPAGTNYYEKANGYINYLSSNFRTDYELESGDHFFKVLAGVQSEYFYTEKTRVSSDDILIDEKPFLPSSSGTNPLMSEKKGEWSNLGIFSRLNYVYANKYMAELNFRADGASRFPEDQRWGTFPSFSMGWNIAEEPFFETIAMRGFEMFKFRASYGVLGNQNTTSFYPYYQVMNPSVSGIIIGGDNSTMLPAPAPFTTALTWEKIENTGVGVDFSFWGNRMRGSFDWYKRVTKDMVGPAESLPNIYGATPPKTNNAELETEGWEMELTYRDRIGTDFSYSITMSLSDYQSEVTKYDSPDGAIDGFFKGKKLGDIWGYRVEDIAKSDLEMSNWLDNYSQSSLGSNWGAGDFMYKDLDGSGSVNLGGNSIYDPGDREVIGNNTPRYMYSTRVSGKYKFLDFAVFLQGVGKRDVFFENSATFFGVAAPWQRSLFKEHLDYFRPAGDPLGANLDPYYARLRTSGNNRHINDYYLQDASYLRLKNVQIGFSLPEKNFLSQYVDKARIYFSGENLLTWTDLMIVDPEAVGGSAYGPGKAYPMYSTYSVGLSVTF</sequence>
<comment type="subcellular location">
    <subcellularLocation>
        <location evidence="1">Cell outer membrane</location>
        <topology evidence="1">Multi-pass membrane protein</topology>
    </subcellularLocation>
</comment>
<evidence type="ECO:0000259" key="2">
    <source>
        <dbReference type="Pfam" id="PF07715"/>
    </source>
</evidence>
<dbReference type="PROSITE" id="PS52016">
    <property type="entry name" value="TONB_DEPENDENT_REC_3"/>
    <property type="match status" value="1"/>
</dbReference>
<dbReference type="RefSeq" id="WP_109263411.1">
    <property type="nucleotide sequence ID" value="NZ_QEWP01000003.1"/>
</dbReference>
<keyword evidence="1" id="KW-0472">Membrane</keyword>
<dbReference type="SUPFAM" id="SSF56935">
    <property type="entry name" value="Porins"/>
    <property type="match status" value="1"/>
</dbReference>
<protein>
    <submittedName>
        <fullName evidence="3">SusC/RagA family protein</fullName>
    </submittedName>
</protein>
<dbReference type="InterPro" id="IPR008969">
    <property type="entry name" value="CarboxyPept-like_regulatory"/>
</dbReference>
<gene>
    <name evidence="3" type="ORF">DDZ16_05380</name>
</gene>
<dbReference type="FunFam" id="2.60.40.1120:FF:000003">
    <property type="entry name" value="Outer membrane protein Omp121"/>
    <property type="match status" value="1"/>
</dbReference>
<dbReference type="Pfam" id="PF07715">
    <property type="entry name" value="Plug"/>
    <property type="match status" value="1"/>
</dbReference>
<keyword evidence="1" id="KW-1134">Transmembrane beta strand</keyword>
<dbReference type="OrthoDB" id="778480at2"/>
<keyword evidence="1" id="KW-0998">Cell outer membrane</keyword>
<evidence type="ECO:0000313" key="3">
    <source>
        <dbReference type="EMBL" id="PWE00372.1"/>
    </source>
</evidence>
<evidence type="ECO:0000256" key="1">
    <source>
        <dbReference type="PROSITE-ProRule" id="PRU01360"/>
    </source>
</evidence>
<dbReference type="InterPro" id="IPR023997">
    <property type="entry name" value="TonB-dep_OMP_SusC/RagA_CS"/>
</dbReference>
<evidence type="ECO:0000313" key="4">
    <source>
        <dbReference type="Proteomes" id="UP000244956"/>
    </source>
</evidence>
<comment type="caution">
    <text evidence="3">The sequence shown here is derived from an EMBL/GenBank/DDBJ whole genome shotgun (WGS) entry which is preliminary data.</text>
</comment>
<feature type="domain" description="TonB-dependent receptor plug" evidence="2">
    <location>
        <begin position="115"/>
        <end position="222"/>
    </location>
</feature>
<dbReference type="GO" id="GO:0009279">
    <property type="term" value="C:cell outer membrane"/>
    <property type="evidence" value="ECO:0007669"/>
    <property type="project" value="UniProtKB-SubCell"/>
</dbReference>
<reference evidence="3 4" key="1">
    <citation type="submission" date="2018-05" db="EMBL/GenBank/DDBJ databases">
        <title>Marinilabilia rubrum sp. nov., isolated from saltern sediment.</title>
        <authorList>
            <person name="Zhang R."/>
        </authorList>
    </citation>
    <scope>NUCLEOTIDE SEQUENCE [LARGE SCALE GENOMIC DNA]</scope>
    <source>
        <strain evidence="3 4">WTE16</strain>
    </source>
</reference>
<dbReference type="SUPFAM" id="SSF49464">
    <property type="entry name" value="Carboxypeptidase regulatory domain-like"/>
    <property type="match status" value="1"/>
</dbReference>
<dbReference type="InterPro" id="IPR039426">
    <property type="entry name" value="TonB-dep_rcpt-like"/>
</dbReference>
<dbReference type="InterPro" id="IPR023996">
    <property type="entry name" value="TonB-dep_OMP_SusC/RagA"/>
</dbReference>
<dbReference type="InterPro" id="IPR012910">
    <property type="entry name" value="Plug_dom"/>
</dbReference>
<keyword evidence="1" id="KW-0812">Transmembrane</keyword>
<dbReference type="InterPro" id="IPR037066">
    <property type="entry name" value="Plug_dom_sf"/>
</dbReference>
<dbReference type="EMBL" id="QEWP01000003">
    <property type="protein sequence ID" value="PWE00372.1"/>
    <property type="molecule type" value="Genomic_DNA"/>
</dbReference>